<reference evidence="1" key="1">
    <citation type="submission" date="2020-03" db="EMBL/GenBank/DDBJ databases">
        <title>Complete genome sequence of Acinetobacter baumannii ATCC19606T, which is a model strain for tolerization of antimicrobial agents.</title>
        <authorList>
            <person name="Tsubouchi T."/>
            <person name="Suzuki M."/>
            <person name="Niki M."/>
            <person name="Oinuma K."/>
            <person name="Niki M."/>
            <person name="Shibayama K."/>
            <person name="Kakeya H."/>
            <person name="Kaneko Y."/>
        </authorList>
    </citation>
    <scope>NUCLEOTIDE SEQUENCE</scope>
    <source>
        <strain evidence="1">ATCC19606</strain>
    </source>
</reference>
<dbReference type="AlphaFoldDB" id="A0A6F8TI48"/>
<accession>A0A6F8TI48</accession>
<sequence>MHEPKKLNMPKPTISLNNGEEFFEFKVPANKKLTFRLTSVIGSTTMYSCDVKMDYQLERNGNYELIRLKQIKDFVNPALLTEPSQDEAYCKFVVKEIFEDGKETIIKSIS</sequence>
<evidence type="ECO:0000313" key="1">
    <source>
        <dbReference type="EMBL" id="BCB00404.1"/>
    </source>
</evidence>
<gene>
    <name evidence="1" type="ORF">ATCC19606_27390</name>
</gene>
<organism evidence="1">
    <name type="scientific">Acinetobacter baumannii</name>
    <dbReference type="NCBI Taxonomy" id="470"/>
    <lineage>
        <taxon>Bacteria</taxon>
        <taxon>Pseudomonadati</taxon>
        <taxon>Pseudomonadota</taxon>
        <taxon>Gammaproteobacteria</taxon>
        <taxon>Moraxellales</taxon>
        <taxon>Moraxellaceae</taxon>
        <taxon>Acinetobacter</taxon>
        <taxon>Acinetobacter calcoaceticus/baumannii complex</taxon>
    </lineage>
</organism>
<protein>
    <submittedName>
        <fullName evidence="1">Uncharacterized protein</fullName>
    </submittedName>
</protein>
<name>A0A6F8TI48_ACIBA</name>
<dbReference type="EMBL" id="AP022836">
    <property type="protein sequence ID" value="BCB00404.1"/>
    <property type="molecule type" value="Genomic_DNA"/>
</dbReference>
<proteinExistence type="predicted"/>